<evidence type="ECO:0000313" key="1">
    <source>
        <dbReference type="EMBL" id="KHN03183.1"/>
    </source>
</evidence>
<organism evidence="1">
    <name type="scientific">Glycine soja</name>
    <name type="common">Wild soybean</name>
    <dbReference type="NCBI Taxonomy" id="3848"/>
    <lineage>
        <taxon>Eukaryota</taxon>
        <taxon>Viridiplantae</taxon>
        <taxon>Streptophyta</taxon>
        <taxon>Embryophyta</taxon>
        <taxon>Tracheophyta</taxon>
        <taxon>Spermatophyta</taxon>
        <taxon>Magnoliopsida</taxon>
        <taxon>eudicotyledons</taxon>
        <taxon>Gunneridae</taxon>
        <taxon>Pentapetalae</taxon>
        <taxon>rosids</taxon>
        <taxon>fabids</taxon>
        <taxon>Fabales</taxon>
        <taxon>Fabaceae</taxon>
        <taxon>Papilionoideae</taxon>
        <taxon>50 kb inversion clade</taxon>
        <taxon>NPAAA clade</taxon>
        <taxon>indigoferoid/millettioid clade</taxon>
        <taxon>Phaseoleae</taxon>
        <taxon>Glycine</taxon>
        <taxon>Glycine subgen. Soja</taxon>
    </lineage>
</organism>
<gene>
    <name evidence="1" type="ORF">glysoja_048050</name>
</gene>
<reference evidence="1" key="1">
    <citation type="submission" date="2014-07" db="EMBL/GenBank/DDBJ databases">
        <title>Identification of a novel salt tolerance gene in wild soybean by whole-genome sequencing.</title>
        <authorList>
            <person name="Lam H.-M."/>
            <person name="Qi X."/>
            <person name="Li M.-W."/>
            <person name="Liu X."/>
            <person name="Xie M."/>
            <person name="Ni M."/>
            <person name="Xu X."/>
        </authorList>
    </citation>
    <scope>NUCLEOTIDE SEQUENCE [LARGE SCALE GENOMIC DNA]</scope>
    <source>
        <tissue evidence="1">Root</tissue>
    </source>
</reference>
<dbReference type="EMBL" id="KN669898">
    <property type="protein sequence ID" value="KHN03183.1"/>
    <property type="molecule type" value="Genomic_DNA"/>
</dbReference>
<protein>
    <submittedName>
        <fullName evidence="1">Uncharacterized protein</fullName>
    </submittedName>
</protein>
<dbReference type="AlphaFoldDB" id="A0A0B2P676"/>
<proteinExistence type="predicted"/>
<name>A0A0B2P676_GLYSO</name>
<accession>A0A0B2P676</accession>
<dbReference type="Proteomes" id="UP000053555">
    <property type="component" value="Unassembled WGS sequence"/>
</dbReference>
<sequence>MTRVMLMTMCGGHGRSSDSDINYDGHGGGYSGDDVHDSGGGHDVPPFNSPLIVQFLRISSSQLHYESTPQGITVARIISRCRPACAHLRHTLASFTAASTEESRVYIILAAPPQHAQICDDKLAHENLTSKEIS</sequence>